<dbReference type="Proteomes" id="UP000001052">
    <property type="component" value="Chromosome"/>
</dbReference>
<dbReference type="PANTHER" id="PTHR45228">
    <property type="entry name" value="CYCLIC DI-GMP PHOSPHODIESTERASE TM_0186-RELATED"/>
    <property type="match status" value="1"/>
</dbReference>
<sequence>MPDLSESTVLVVDDAEANVDILVDILGNDYDVAVATDGPSALEFAFAALPDLILLDIMMPGMDGFEVCRQLKATEATKDIPIVFVTALGDPRSEIHGLKLGGVDFLSKPLTPAIVKARVHNHLELKQARAALHDQNKRLENEVHRRTRELVLTQDVTIESLATLAEYRDPETGGHLQRTKNYLRLLAEHLADHPRFHEILTPSYIALLCKSAPLHDIGKVGIPDDILLKPGRLTPQEFEIIKLHPVYGYEALRRASERLGFNSFLEVAQDIVYTHHEKWDGSGYPRGLRGKNIPLAGRLMALADVYDALISKRVYKDPLPHDQAVAVIESESGAHFDPDLVAAFTALQDQFRDIALLYADFEEERCNLKH</sequence>
<dbReference type="RefSeq" id="WP_015752786.1">
    <property type="nucleotide sequence ID" value="NC_013223.1"/>
</dbReference>
<evidence type="ECO:0000256" key="2">
    <source>
        <dbReference type="SAM" id="Coils"/>
    </source>
</evidence>
<dbReference type="Pfam" id="PF00072">
    <property type="entry name" value="Response_reg"/>
    <property type="match status" value="1"/>
</dbReference>
<dbReference type="InterPro" id="IPR003607">
    <property type="entry name" value="HD/PDEase_dom"/>
</dbReference>
<dbReference type="PROSITE" id="PS50110">
    <property type="entry name" value="RESPONSE_REGULATORY"/>
    <property type="match status" value="1"/>
</dbReference>
<proteinExistence type="predicted"/>
<dbReference type="PROSITE" id="PS51832">
    <property type="entry name" value="HD_GYP"/>
    <property type="match status" value="1"/>
</dbReference>
<dbReference type="HOGENOM" id="CLU_000445_92_10_7"/>
<protein>
    <submittedName>
        <fullName evidence="5">Response regulator receiver modulated metal dependent phosphohydrolase</fullName>
    </submittedName>
</protein>
<organism evidence="5 6">
    <name type="scientific">Desulfohalobium retbaense (strain ATCC 49708 / DSM 5692 / JCM 16813 / HR100)</name>
    <dbReference type="NCBI Taxonomy" id="485915"/>
    <lineage>
        <taxon>Bacteria</taxon>
        <taxon>Pseudomonadati</taxon>
        <taxon>Thermodesulfobacteriota</taxon>
        <taxon>Desulfovibrionia</taxon>
        <taxon>Desulfovibrionales</taxon>
        <taxon>Desulfohalobiaceae</taxon>
        <taxon>Desulfohalobium</taxon>
    </lineage>
</organism>
<gene>
    <name evidence="5" type="ordered locus">Dret_2370</name>
</gene>
<reference evidence="6" key="1">
    <citation type="submission" date="2009-09" db="EMBL/GenBank/DDBJ databases">
        <title>The complete chromosome of Desulfohalobium retbaense DSM 5692.</title>
        <authorList>
            <consortium name="US DOE Joint Genome Institute (JGI-PGF)"/>
            <person name="Lucas S."/>
            <person name="Copeland A."/>
            <person name="Lapidus A."/>
            <person name="Glavina del Rio T."/>
            <person name="Dalin E."/>
            <person name="Tice H."/>
            <person name="Bruce D."/>
            <person name="Goodwin L."/>
            <person name="Pitluck S."/>
            <person name="Kyrpides N."/>
            <person name="Mavromatis K."/>
            <person name="Ivanova N."/>
            <person name="Mikhailova N."/>
            <person name="Munk A.C."/>
            <person name="Brettin T."/>
            <person name="Detter J.C."/>
            <person name="Han C."/>
            <person name="Tapia R."/>
            <person name="Larimer F."/>
            <person name="Land M."/>
            <person name="Hauser L."/>
            <person name="Markowitz V."/>
            <person name="Cheng J.-F."/>
            <person name="Hugenholtz P."/>
            <person name="Woyke T."/>
            <person name="Wu D."/>
            <person name="Spring S."/>
            <person name="Klenk H.-P."/>
            <person name="Eisen J.A."/>
        </authorList>
    </citation>
    <scope>NUCLEOTIDE SEQUENCE [LARGE SCALE GENOMIC DNA]</scope>
    <source>
        <strain evidence="6">DSM 5692</strain>
    </source>
</reference>
<dbReference type="SUPFAM" id="SSF109604">
    <property type="entry name" value="HD-domain/PDEase-like"/>
    <property type="match status" value="1"/>
</dbReference>
<feature type="domain" description="Response regulatory" evidence="3">
    <location>
        <begin position="8"/>
        <end position="123"/>
    </location>
</feature>
<dbReference type="STRING" id="485915.Dret_2370"/>
<dbReference type="GO" id="GO:0000160">
    <property type="term" value="P:phosphorelay signal transduction system"/>
    <property type="evidence" value="ECO:0007669"/>
    <property type="project" value="InterPro"/>
</dbReference>
<dbReference type="Pfam" id="PF13487">
    <property type="entry name" value="HD_5"/>
    <property type="match status" value="1"/>
</dbReference>
<dbReference type="KEGG" id="drt:Dret_2370"/>
<dbReference type="AlphaFoldDB" id="C8X5F5"/>
<reference evidence="5 6" key="2">
    <citation type="journal article" date="2010" name="Stand. Genomic Sci.">
        <title>Complete genome sequence of Desulfohalobium retbaense type strain (HR(100)).</title>
        <authorList>
            <person name="Spring S."/>
            <person name="Nolan M."/>
            <person name="Lapidus A."/>
            <person name="Glavina Del Rio T."/>
            <person name="Copeland A."/>
            <person name="Tice H."/>
            <person name="Cheng J.F."/>
            <person name="Lucas S."/>
            <person name="Land M."/>
            <person name="Chen F."/>
            <person name="Bruce D."/>
            <person name="Goodwin L."/>
            <person name="Pitluck S."/>
            <person name="Ivanova N."/>
            <person name="Mavromatis K."/>
            <person name="Mikhailova N."/>
            <person name="Pati A."/>
            <person name="Chen A."/>
            <person name="Palaniappan K."/>
            <person name="Hauser L."/>
            <person name="Chang Y.J."/>
            <person name="Jeffries C.D."/>
            <person name="Munk C."/>
            <person name="Kiss H."/>
            <person name="Chain P."/>
            <person name="Han C."/>
            <person name="Brettin T."/>
            <person name="Detter J.C."/>
            <person name="Schuler E."/>
            <person name="Goker M."/>
            <person name="Rohde M."/>
            <person name="Bristow J."/>
            <person name="Eisen J.A."/>
            <person name="Markowitz V."/>
            <person name="Hugenholtz P."/>
            <person name="Kyrpides N.C."/>
            <person name="Klenk H.P."/>
        </authorList>
    </citation>
    <scope>NUCLEOTIDE SEQUENCE [LARGE SCALE GENOMIC DNA]</scope>
    <source>
        <strain evidence="5 6">DSM 5692</strain>
    </source>
</reference>
<keyword evidence="2" id="KW-0175">Coiled coil</keyword>
<dbReference type="InterPro" id="IPR001789">
    <property type="entry name" value="Sig_transdc_resp-reg_receiver"/>
</dbReference>
<dbReference type="EMBL" id="CP001734">
    <property type="protein sequence ID" value="ACV69652.1"/>
    <property type="molecule type" value="Genomic_DNA"/>
</dbReference>
<dbReference type="InterPro" id="IPR011006">
    <property type="entry name" value="CheY-like_superfamily"/>
</dbReference>
<evidence type="ECO:0000313" key="5">
    <source>
        <dbReference type="EMBL" id="ACV69652.1"/>
    </source>
</evidence>
<dbReference type="eggNOG" id="COG3437">
    <property type="taxonomic scope" value="Bacteria"/>
</dbReference>
<dbReference type="SMART" id="SM00471">
    <property type="entry name" value="HDc"/>
    <property type="match status" value="1"/>
</dbReference>
<dbReference type="InterPro" id="IPR052020">
    <property type="entry name" value="Cyclic_di-GMP/3'3'-cGAMP_PDE"/>
</dbReference>
<dbReference type="CDD" id="cd00077">
    <property type="entry name" value="HDc"/>
    <property type="match status" value="1"/>
</dbReference>
<evidence type="ECO:0000256" key="1">
    <source>
        <dbReference type="PROSITE-ProRule" id="PRU00169"/>
    </source>
</evidence>
<dbReference type="InterPro" id="IPR037522">
    <property type="entry name" value="HD_GYP_dom"/>
</dbReference>
<dbReference type="Gene3D" id="3.40.50.2300">
    <property type="match status" value="1"/>
</dbReference>
<evidence type="ECO:0000313" key="6">
    <source>
        <dbReference type="Proteomes" id="UP000001052"/>
    </source>
</evidence>
<evidence type="ECO:0000259" key="4">
    <source>
        <dbReference type="PROSITE" id="PS51832"/>
    </source>
</evidence>
<keyword evidence="1" id="KW-0597">Phosphoprotein</keyword>
<feature type="coiled-coil region" evidence="2">
    <location>
        <begin position="122"/>
        <end position="149"/>
    </location>
</feature>
<feature type="domain" description="HD-GYP" evidence="4">
    <location>
        <begin position="150"/>
        <end position="360"/>
    </location>
</feature>
<dbReference type="SUPFAM" id="SSF52172">
    <property type="entry name" value="CheY-like"/>
    <property type="match status" value="1"/>
</dbReference>
<dbReference type="OrthoDB" id="9769359at2"/>
<dbReference type="PANTHER" id="PTHR45228:SF5">
    <property type="entry name" value="CYCLIC DI-GMP PHOSPHODIESTERASE VC_1348-RELATED"/>
    <property type="match status" value="1"/>
</dbReference>
<name>C8X5F5_DESRD</name>
<dbReference type="Gene3D" id="1.10.3210.10">
    <property type="entry name" value="Hypothetical protein af1432"/>
    <property type="match status" value="1"/>
</dbReference>
<evidence type="ECO:0000259" key="3">
    <source>
        <dbReference type="PROSITE" id="PS50110"/>
    </source>
</evidence>
<keyword evidence="6" id="KW-1185">Reference proteome</keyword>
<dbReference type="CDD" id="cd19920">
    <property type="entry name" value="REC_PA4781-like"/>
    <property type="match status" value="1"/>
</dbReference>
<feature type="modified residue" description="4-aspartylphosphate" evidence="1">
    <location>
        <position position="56"/>
    </location>
</feature>
<dbReference type="SMART" id="SM00448">
    <property type="entry name" value="REC"/>
    <property type="match status" value="1"/>
</dbReference>
<accession>C8X5F5</accession>